<reference evidence="2" key="1">
    <citation type="journal article" date="2016" name="Nat. Biotechnol.">
        <title>Sequencing wild and cultivated cassava and related species reveals extensive interspecific hybridization and genetic diversity.</title>
        <authorList>
            <person name="Bredeson J.V."/>
            <person name="Lyons J.B."/>
            <person name="Prochnik S.E."/>
            <person name="Wu G.A."/>
            <person name="Ha C.M."/>
            <person name="Edsinger-Gonzales E."/>
            <person name="Grimwood J."/>
            <person name="Schmutz J."/>
            <person name="Rabbi I.Y."/>
            <person name="Egesi C."/>
            <person name="Nauluvula P."/>
            <person name="Lebot V."/>
            <person name="Ndunguru J."/>
            <person name="Mkamilo G."/>
            <person name="Bart R.S."/>
            <person name="Setter T.L."/>
            <person name="Gleadow R.M."/>
            <person name="Kulakow P."/>
            <person name="Ferguson M.E."/>
            <person name="Rounsley S."/>
            <person name="Rokhsar D.S."/>
        </authorList>
    </citation>
    <scope>NUCLEOTIDE SEQUENCE [LARGE SCALE GENOMIC DNA]</scope>
    <source>
        <strain evidence="2">cv. AM560-2</strain>
    </source>
</reference>
<name>A0ACB7HZZ5_MANES</name>
<evidence type="ECO:0000313" key="1">
    <source>
        <dbReference type="EMBL" id="KAG8658105.1"/>
    </source>
</evidence>
<keyword evidence="2" id="KW-1185">Reference proteome</keyword>
<organism evidence="1 2">
    <name type="scientific">Manihot esculenta</name>
    <name type="common">Cassava</name>
    <name type="synonym">Jatropha manihot</name>
    <dbReference type="NCBI Taxonomy" id="3983"/>
    <lineage>
        <taxon>Eukaryota</taxon>
        <taxon>Viridiplantae</taxon>
        <taxon>Streptophyta</taxon>
        <taxon>Embryophyta</taxon>
        <taxon>Tracheophyta</taxon>
        <taxon>Spermatophyta</taxon>
        <taxon>Magnoliopsida</taxon>
        <taxon>eudicotyledons</taxon>
        <taxon>Gunneridae</taxon>
        <taxon>Pentapetalae</taxon>
        <taxon>rosids</taxon>
        <taxon>fabids</taxon>
        <taxon>Malpighiales</taxon>
        <taxon>Euphorbiaceae</taxon>
        <taxon>Crotonoideae</taxon>
        <taxon>Manihoteae</taxon>
        <taxon>Manihot</taxon>
    </lineage>
</organism>
<accession>A0ACB7HZZ5</accession>
<sequence length="455" mass="50641">MKGESCGLISGISIGLVIGVILAVLALFCFRCHRKRSQIGTRSSRRAATIPIRANGADSCTNLSDSTLAPESPVKSGCNCMFSCLDAFRKSYVVSVAGIPEYSYKDLQKATDNFTTLIGQGAFGPVYKAEMSSGQTFAVKMLATDSKQGEKEFQAEVMLLGRLHHRNLVNLVGFCAEKGQHMLIYVYMSKGSLASHLYSENHELLSWDLRVYIALDVARGLEYLHDGAVPPVIHRDIKSSNILLDHSMRARVADFGLSREEMVDRNAANIRGTFGYLDPDYISTRNFTKKSDVYSYGMLLFELIACRNPQQGLMEYVELGAMNAEGKVGWEEIVDSRLEGKFDVRELNEIAALAYKCINSVPKKRPSMRDIVQVLSRILKLNQNRRHHDKKSLSATADEVSIDMDQSETKTPVSPSATADEVSIDMDQLEVQTPVSNCHWQEEFMDSVDTCEVSR</sequence>
<gene>
    <name evidence="1" type="ORF">MANES_03G121100v8</name>
</gene>
<comment type="caution">
    <text evidence="1">The sequence shown here is derived from an EMBL/GenBank/DDBJ whole genome shotgun (WGS) entry which is preliminary data.</text>
</comment>
<dbReference type="EMBL" id="CM004389">
    <property type="protein sequence ID" value="KAG8658105.1"/>
    <property type="molecule type" value="Genomic_DNA"/>
</dbReference>
<proteinExistence type="predicted"/>
<evidence type="ECO:0000313" key="2">
    <source>
        <dbReference type="Proteomes" id="UP000091857"/>
    </source>
</evidence>
<protein>
    <submittedName>
        <fullName evidence="1">Uncharacterized protein</fullName>
    </submittedName>
</protein>
<dbReference type="Proteomes" id="UP000091857">
    <property type="component" value="Chromosome 3"/>
</dbReference>